<dbReference type="PANTHER" id="PTHR10840:SF0">
    <property type="entry name" value="PROGRAMMED CELL DEATH PROTEIN 5"/>
    <property type="match status" value="1"/>
</dbReference>
<feature type="region of interest" description="Disordered" evidence="2">
    <location>
        <begin position="69"/>
        <end position="114"/>
    </location>
</feature>
<dbReference type="InterPro" id="IPR002836">
    <property type="entry name" value="PDCD5-like"/>
</dbReference>
<reference evidence="3" key="2">
    <citation type="submission" date="2025-09" db="UniProtKB">
        <authorList>
            <consortium name="Ensembl"/>
        </authorList>
    </citation>
    <scope>IDENTIFICATION</scope>
</reference>
<evidence type="ECO:0000313" key="3">
    <source>
        <dbReference type="Ensembl" id="ENSCCRP00000149362.1"/>
    </source>
</evidence>
<dbReference type="Pfam" id="PF01984">
    <property type="entry name" value="dsDNA_bind"/>
    <property type="match status" value="1"/>
</dbReference>
<comment type="similarity">
    <text evidence="1">Belongs to the PDCD5 family.</text>
</comment>
<dbReference type="InterPro" id="IPR036883">
    <property type="entry name" value="PDCD5-like_sf"/>
</dbReference>
<dbReference type="AlphaFoldDB" id="A0A9J8AXN6"/>
<dbReference type="GeneTree" id="ENSGT00960000187478"/>
<dbReference type="GO" id="GO:0005829">
    <property type="term" value="C:cytosol"/>
    <property type="evidence" value="ECO:0007669"/>
    <property type="project" value="TreeGrafter"/>
</dbReference>
<sequence length="135" mass="14855">MADEELEAIRRQRMTELQAKHGDPSSDQQGQQEAKQREMEMRNSILAQVLDQSARARLSPSLTSRARLKLQPAHNSASSAYAQPRASQDVTSTTTELPANQQPRETSFSATTKGNPVTQASQVTYLQTLICTGVI</sequence>
<dbReference type="Proteomes" id="UP001108240">
    <property type="component" value="Unplaced"/>
</dbReference>
<evidence type="ECO:0008006" key="5">
    <source>
        <dbReference type="Google" id="ProtNLM"/>
    </source>
</evidence>
<protein>
    <recommendedName>
        <fullName evidence="5">Programmed cell death 5</fullName>
    </recommendedName>
</protein>
<dbReference type="PANTHER" id="PTHR10840">
    <property type="entry name" value="PROGRAMMED CELL DEATH PROTEIN 5"/>
    <property type="match status" value="1"/>
</dbReference>
<proteinExistence type="inferred from homology"/>
<dbReference type="GO" id="GO:0003677">
    <property type="term" value="F:DNA binding"/>
    <property type="evidence" value="ECO:0007669"/>
    <property type="project" value="InterPro"/>
</dbReference>
<feature type="compositionally biased region" description="Basic and acidic residues" evidence="2">
    <location>
        <begin position="7"/>
        <end position="24"/>
    </location>
</feature>
<evidence type="ECO:0000313" key="4">
    <source>
        <dbReference type="Proteomes" id="UP001108240"/>
    </source>
</evidence>
<evidence type="ECO:0000256" key="2">
    <source>
        <dbReference type="SAM" id="MobiDB-lite"/>
    </source>
</evidence>
<feature type="region of interest" description="Disordered" evidence="2">
    <location>
        <begin position="1"/>
        <end position="45"/>
    </location>
</feature>
<dbReference type="GO" id="GO:0005634">
    <property type="term" value="C:nucleus"/>
    <property type="evidence" value="ECO:0007669"/>
    <property type="project" value="TreeGrafter"/>
</dbReference>
<keyword evidence="4" id="KW-1185">Reference proteome</keyword>
<accession>A0A9J8AXN6</accession>
<dbReference type="SUPFAM" id="SSF46950">
    <property type="entry name" value="Double-stranded DNA-binding domain"/>
    <property type="match status" value="1"/>
</dbReference>
<dbReference type="Gene3D" id="1.10.8.140">
    <property type="entry name" value="PDCD5-like"/>
    <property type="match status" value="1"/>
</dbReference>
<organism evidence="3 4">
    <name type="scientific">Cyprinus carpio carpio</name>
    <dbReference type="NCBI Taxonomy" id="630221"/>
    <lineage>
        <taxon>Eukaryota</taxon>
        <taxon>Metazoa</taxon>
        <taxon>Chordata</taxon>
        <taxon>Craniata</taxon>
        <taxon>Vertebrata</taxon>
        <taxon>Euteleostomi</taxon>
        <taxon>Actinopterygii</taxon>
        <taxon>Neopterygii</taxon>
        <taxon>Teleostei</taxon>
        <taxon>Ostariophysi</taxon>
        <taxon>Cypriniformes</taxon>
        <taxon>Cyprinidae</taxon>
        <taxon>Cyprininae</taxon>
        <taxon>Cyprinus</taxon>
    </lineage>
</organism>
<reference evidence="3" key="1">
    <citation type="submission" date="2025-08" db="UniProtKB">
        <authorList>
            <consortium name="Ensembl"/>
        </authorList>
    </citation>
    <scope>IDENTIFICATION</scope>
</reference>
<feature type="compositionally biased region" description="Polar residues" evidence="2">
    <location>
        <begin position="73"/>
        <end position="114"/>
    </location>
</feature>
<name>A0A9J8AXN6_CYPCA</name>
<evidence type="ECO:0000256" key="1">
    <source>
        <dbReference type="ARBA" id="ARBA00010490"/>
    </source>
</evidence>
<dbReference type="Ensembl" id="ENSCCRT00000168461.1">
    <property type="protein sequence ID" value="ENSCCRP00000149362.1"/>
    <property type="gene ID" value="ENSCCRG00000045164.2"/>
</dbReference>